<dbReference type="RefSeq" id="WP_012880487.1">
    <property type="nucleotide sequence ID" value="NC_013532.1"/>
</dbReference>
<proteinExistence type="predicted"/>
<dbReference type="Proteomes" id="UP000000630">
    <property type="component" value="Chromosome"/>
</dbReference>
<accession>D1ATY0</accession>
<sequence length="205" mass="22806">MLCVRAVVLGIRQVPGFCAMIVCVALSSCIITEERSRGAAKIVYEPPVGVEGRACVARCAHTRNDCYRKCQDKSQECEARESRNSASRYIGSIMDMLDGFIKRQEERDRVSSCEARKSACISNCSSDAFCAFRCESQYRCTGSSFKIGIGKPTFRDRRDSCSTRRCDALCKNDYDVCYVDECGGRIYEAQQEPKPRPDSSSQASG</sequence>
<dbReference type="AlphaFoldDB" id="D1ATY0"/>
<organism evidence="1 2">
    <name type="scientific">Anaplasma centrale (strain Israel)</name>
    <name type="common">Anaplasma marginale subsp. centrale (strain Israel)</name>
    <dbReference type="NCBI Taxonomy" id="574556"/>
    <lineage>
        <taxon>Bacteria</taxon>
        <taxon>Pseudomonadati</taxon>
        <taxon>Pseudomonadota</taxon>
        <taxon>Alphaproteobacteria</taxon>
        <taxon>Rickettsiales</taxon>
        <taxon>Anaplasmataceae</taxon>
        <taxon>Anaplasma</taxon>
    </lineage>
</organism>
<dbReference type="KEGG" id="acn:ACIS_00364"/>
<name>D1ATY0_ANACI</name>
<dbReference type="EMBL" id="CP001759">
    <property type="protein sequence ID" value="ACZ49008.1"/>
    <property type="molecule type" value="Genomic_DNA"/>
</dbReference>
<dbReference type="STRING" id="574556.ACIS_00364"/>
<evidence type="ECO:0000313" key="1">
    <source>
        <dbReference type="EMBL" id="ACZ49008.1"/>
    </source>
</evidence>
<reference evidence="1 2" key="1">
    <citation type="journal article" date="2010" name="J. Bacteriol.">
        <title>Complete genome sequence of Anaplasma marginale subsp. centrale.</title>
        <authorList>
            <person name="Herndon D.R."/>
            <person name="Palmer G.H."/>
            <person name="Shkap V."/>
            <person name="Knowles D.P. Jr."/>
            <person name="Brayton K.A."/>
        </authorList>
    </citation>
    <scope>NUCLEOTIDE SEQUENCE [LARGE SCALE GENOMIC DNA]</scope>
    <source>
        <strain evidence="1 2">Israel</strain>
    </source>
</reference>
<protein>
    <submittedName>
        <fullName evidence="1">Uncharacterized protein</fullName>
    </submittedName>
</protein>
<evidence type="ECO:0000313" key="2">
    <source>
        <dbReference type="Proteomes" id="UP000000630"/>
    </source>
</evidence>
<keyword evidence="2" id="KW-1185">Reference proteome</keyword>
<dbReference type="PROSITE" id="PS51257">
    <property type="entry name" value="PROKAR_LIPOPROTEIN"/>
    <property type="match status" value="1"/>
</dbReference>
<dbReference type="HOGENOM" id="CLU_1335225_0_0_5"/>
<gene>
    <name evidence="1" type="ordered locus">ACIS_00364</name>
</gene>